<evidence type="ECO:0000256" key="4">
    <source>
        <dbReference type="ARBA" id="ARBA00022833"/>
    </source>
</evidence>
<accession>A0ABW4JX29</accession>
<keyword evidence="2" id="KW-0808">Transferase</keyword>
<evidence type="ECO:0000256" key="1">
    <source>
        <dbReference type="ARBA" id="ARBA00001947"/>
    </source>
</evidence>
<dbReference type="PANTHER" id="PTHR37418">
    <property type="entry name" value="3-KETO-5-AMINOHEXANOATE CLEAVAGE ENZYME-RELATED"/>
    <property type="match status" value="1"/>
</dbReference>
<evidence type="ECO:0000256" key="2">
    <source>
        <dbReference type="ARBA" id="ARBA00022679"/>
    </source>
</evidence>
<keyword evidence="3" id="KW-0479">Metal-binding</keyword>
<organism evidence="5 6">
    <name type="scientific">Roseibium aestuarii</name>
    <dbReference type="NCBI Taxonomy" id="2600299"/>
    <lineage>
        <taxon>Bacteria</taxon>
        <taxon>Pseudomonadati</taxon>
        <taxon>Pseudomonadota</taxon>
        <taxon>Alphaproteobacteria</taxon>
        <taxon>Hyphomicrobiales</taxon>
        <taxon>Stappiaceae</taxon>
        <taxon>Roseibium</taxon>
    </lineage>
</organism>
<gene>
    <name evidence="5" type="ORF">ACFSC7_11365</name>
</gene>
<protein>
    <submittedName>
        <fullName evidence="5">3-keto-5-aminohexanoate cleavage protein</fullName>
    </submittedName>
</protein>
<sequence length="286" mass="30715">MTGAPAFQISGLKDIAIAVAPNGGRKTRADHPNVPLTPADLAGTAMDCLSEGAAMIHVHVRKPDGTHLLDADAYRDVIHAIRAEVGSRILVQITSEALGIYSPQEQIDVVRAVRPEAVSLAYRELVRSDADLPAFLDLLGWMKREQVLPQIILYAPEDARQLEALRQRGDLPFADIPVLYVLGRYTTSQTSEPADLLPFLADGEPRFAHWSVCAFGRHETACLTMAGLLGGHARTGFENNTHLPNGRIASSNAELVEAVASSLRGNGISLMDAEGLRASICAVLQG</sequence>
<dbReference type="InterPro" id="IPR013785">
    <property type="entry name" value="Aldolase_TIM"/>
</dbReference>
<evidence type="ECO:0000313" key="5">
    <source>
        <dbReference type="EMBL" id="MFD1696116.1"/>
    </source>
</evidence>
<dbReference type="InterPro" id="IPR008567">
    <property type="entry name" value="BKACE"/>
</dbReference>
<comment type="cofactor">
    <cofactor evidence="1">
        <name>Zn(2+)</name>
        <dbReference type="ChEBI" id="CHEBI:29105"/>
    </cofactor>
</comment>
<evidence type="ECO:0000256" key="3">
    <source>
        <dbReference type="ARBA" id="ARBA00022723"/>
    </source>
</evidence>
<dbReference type="RefSeq" id="WP_149892977.1">
    <property type="nucleotide sequence ID" value="NZ_JBHUFA010000004.1"/>
</dbReference>
<dbReference type="EMBL" id="JBHUFA010000004">
    <property type="protein sequence ID" value="MFD1696116.1"/>
    <property type="molecule type" value="Genomic_DNA"/>
</dbReference>
<keyword evidence="4" id="KW-0862">Zinc</keyword>
<dbReference type="Proteomes" id="UP001597327">
    <property type="component" value="Unassembled WGS sequence"/>
</dbReference>
<dbReference type="PANTHER" id="PTHR37418:SF2">
    <property type="entry name" value="3-KETO-5-AMINOHEXANOATE CLEAVAGE ENZYME"/>
    <property type="match status" value="1"/>
</dbReference>
<dbReference type="Pfam" id="PF05853">
    <property type="entry name" value="BKACE"/>
    <property type="match status" value="1"/>
</dbReference>
<reference evidence="6" key="1">
    <citation type="journal article" date="2019" name="Int. J. Syst. Evol. Microbiol.">
        <title>The Global Catalogue of Microorganisms (GCM) 10K type strain sequencing project: providing services to taxonomists for standard genome sequencing and annotation.</title>
        <authorList>
            <consortium name="The Broad Institute Genomics Platform"/>
            <consortium name="The Broad Institute Genome Sequencing Center for Infectious Disease"/>
            <person name="Wu L."/>
            <person name="Ma J."/>
        </authorList>
    </citation>
    <scope>NUCLEOTIDE SEQUENCE [LARGE SCALE GENOMIC DNA]</scope>
    <source>
        <strain evidence="6">JCM 3369</strain>
    </source>
</reference>
<keyword evidence="6" id="KW-1185">Reference proteome</keyword>
<proteinExistence type="predicted"/>
<name>A0ABW4JX29_9HYPH</name>
<evidence type="ECO:0000313" key="6">
    <source>
        <dbReference type="Proteomes" id="UP001597327"/>
    </source>
</evidence>
<dbReference type="Gene3D" id="3.20.20.70">
    <property type="entry name" value="Aldolase class I"/>
    <property type="match status" value="1"/>
</dbReference>
<comment type="caution">
    <text evidence="5">The sequence shown here is derived from an EMBL/GenBank/DDBJ whole genome shotgun (WGS) entry which is preliminary data.</text>
</comment>